<dbReference type="SUPFAM" id="SSF52151">
    <property type="entry name" value="FabD/lysophospholipase-like"/>
    <property type="match status" value="2"/>
</dbReference>
<dbReference type="Gene3D" id="3.40.1090.10">
    <property type="entry name" value="Cytosolic phospholipase A2 catalytic domain"/>
    <property type="match status" value="2"/>
</dbReference>
<evidence type="ECO:0000313" key="4">
    <source>
        <dbReference type="EMBL" id="EGT49040.1"/>
    </source>
</evidence>
<dbReference type="OMA" id="CIMAMTE"/>
<dbReference type="InterPro" id="IPR016035">
    <property type="entry name" value="Acyl_Trfase/lysoPLipase"/>
</dbReference>
<dbReference type="HOGENOM" id="CLU_487654_0_0_1"/>
<feature type="compositionally biased region" description="Pro residues" evidence="2">
    <location>
        <begin position="290"/>
        <end position="300"/>
    </location>
</feature>
<keyword evidence="1" id="KW-0443">Lipid metabolism</keyword>
<dbReference type="eggNOG" id="KOG0513">
    <property type="taxonomic scope" value="Eukaryota"/>
</dbReference>
<dbReference type="InParanoid" id="G0PA70"/>
<dbReference type="InterPro" id="IPR002641">
    <property type="entry name" value="PNPLA_dom"/>
</dbReference>
<dbReference type="STRING" id="135651.G0PA70"/>
<feature type="region of interest" description="Disordered" evidence="2">
    <location>
        <begin position="182"/>
        <end position="346"/>
    </location>
</feature>
<protein>
    <recommendedName>
        <fullName evidence="3">PNPLA domain-containing protein</fullName>
    </recommendedName>
</protein>
<feature type="compositionally biased region" description="Low complexity" evidence="2">
    <location>
        <begin position="540"/>
        <end position="550"/>
    </location>
</feature>
<evidence type="ECO:0000256" key="2">
    <source>
        <dbReference type="SAM" id="MobiDB-lite"/>
    </source>
</evidence>
<dbReference type="Proteomes" id="UP000008068">
    <property type="component" value="Unassembled WGS sequence"/>
</dbReference>
<feature type="compositionally biased region" description="Pro residues" evidence="2">
    <location>
        <begin position="239"/>
        <end position="252"/>
    </location>
</feature>
<dbReference type="GO" id="GO:0006629">
    <property type="term" value="P:lipid metabolic process"/>
    <property type="evidence" value="ECO:0007669"/>
    <property type="project" value="UniProtKB-KW"/>
</dbReference>
<name>G0PA70_CAEBE</name>
<evidence type="ECO:0000256" key="1">
    <source>
        <dbReference type="ARBA" id="ARBA00023098"/>
    </source>
</evidence>
<dbReference type="FunCoup" id="G0PA70">
    <property type="interactions" value="2"/>
</dbReference>
<dbReference type="PANTHER" id="PTHR24138">
    <property type="entry name" value="INTRACELLLAR PHOSPHOLIPASE A FAMILY"/>
    <property type="match status" value="1"/>
</dbReference>
<accession>G0PA70</accession>
<dbReference type="Pfam" id="PF01734">
    <property type="entry name" value="Patatin"/>
    <property type="match status" value="1"/>
</dbReference>
<feature type="domain" description="PNPLA" evidence="3">
    <location>
        <begin position="26"/>
        <end position="114"/>
    </location>
</feature>
<organism evidence="5">
    <name type="scientific">Caenorhabditis brenneri</name>
    <name type="common">Nematode worm</name>
    <dbReference type="NCBI Taxonomy" id="135651"/>
    <lineage>
        <taxon>Eukaryota</taxon>
        <taxon>Metazoa</taxon>
        <taxon>Ecdysozoa</taxon>
        <taxon>Nematoda</taxon>
        <taxon>Chromadorea</taxon>
        <taxon>Rhabditida</taxon>
        <taxon>Rhabditina</taxon>
        <taxon>Rhabditomorpha</taxon>
        <taxon>Rhabditoidea</taxon>
        <taxon>Rhabditidae</taxon>
        <taxon>Peloderinae</taxon>
        <taxon>Caenorhabditis</taxon>
    </lineage>
</organism>
<evidence type="ECO:0000313" key="5">
    <source>
        <dbReference type="Proteomes" id="UP000008068"/>
    </source>
</evidence>
<gene>
    <name evidence="4" type="ORF">CAEBREN_25463</name>
</gene>
<dbReference type="AlphaFoldDB" id="G0PA70"/>
<feature type="compositionally biased region" description="Low complexity" evidence="2">
    <location>
        <begin position="253"/>
        <end position="263"/>
    </location>
</feature>
<sequence>MAYNKVLIEKKITENREHNSNQKVILSLDGGGLRVVLQCSILMAIEREIGEPLRNRVHWIAGTSCGGIMASSISVGIDLADALRIYIVIRKRIFGGNTQMFPKHSSTGIETCLQEVMGAKTPMAKCTAHKLVVTTAKVTLAPPQLILFRSYAPRIDPKEFEQLGYFNPNKILLWKAIRCTSQASRQSHQSQPERPQPDRPQTPRSRPQRPRRPEPQPTWPRATPTGTPTPCSLSGAPEPRGPAPRPPAPGPSSAPRAPGSAPATPLSPEHPTPPRTPELRAPCGAAGSPPSTPAPRPSQAPPLFGAHLQISVGSTPSGGPLAWPPRPPPHGPCGPPPGPDGGGACQAPPRAAPVYFQSFNGMADGAIFCNNPCIMVMTEFQKLKKIENYRGKNNTDEIGCVISIGTGIEPSSPINGIDINLTPGITGITGNWKEVFANAKNLITVFLYQCTSSHNVHVGQSREWAHSMQVPFFRFSPHLAAPFELDNCKIEDITNAMFDNEVYIRTQINQQISDLCRLLKSMPRNSEPCQYRKITGWPNTTSETTTAKTAESPDQKNAK</sequence>
<feature type="region of interest" description="Disordered" evidence="2">
    <location>
        <begin position="530"/>
        <end position="559"/>
    </location>
</feature>
<feature type="compositionally biased region" description="Pro residues" evidence="2">
    <location>
        <begin position="322"/>
        <end position="339"/>
    </location>
</feature>
<keyword evidence="5" id="KW-1185">Reference proteome</keyword>
<evidence type="ECO:0000259" key="3">
    <source>
        <dbReference type="Pfam" id="PF01734"/>
    </source>
</evidence>
<dbReference type="EMBL" id="GL380169">
    <property type="protein sequence ID" value="EGT49040.1"/>
    <property type="molecule type" value="Genomic_DNA"/>
</dbReference>
<dbReference type="InterPro" id="IPR047156">
    <property type="entry name" value="Teg/CotR/CapV-like"/>
</dbReference>
<dbReference type="PANTHER" id="PTHR24138:SF13">
    <property type="entry name" value="PNPLA DOMAIN-CONTAINING PROTEIN"/>
    <property type="match status" value="1"/>
</dbReference>
<dbReference type="OrthoDB" id="10021675at2759"/>
<reference evidence="5" key="1">
    <citation type="submission" date="2011-07" db="EMBL/GenBank/DDBJ databases">
        <authorList>
            <consortium name="Caenorhabditis brenneri Sequencing and Analysis Consortium"/>
            <person name="Wilson R.K."/>
        </authorList>
    </citation>
    <scope>NUCLEOTIDE SEQUENCE [LARGE SCALE GENOMIC DNA]</scope>
    <source>
        <strain evidence="5">PB2801</strain>
    </source>
</reference>
<proteinExistence type="predicted"/>